<accession>A0A8B5XSC3</accession>
<dbReference type="AlphaFoldDB" id="A0A8B5XSC3"/>
<feature type="non-terminal residue" evidence="1">
    <location>
        <position position="1"/>
    </location>
</feature>
<dbReference type="Proteomes" id="UP000317770">
    <property type="component" value="Unassembled WGS sequence"/>
</dbReference>
<sequence>VSGWKSIMKRQPGLKKAQLLLQLARKSVGTRQALEAYKFHLEQLIEEYDL</sequence>
<gene>
    <name evidence="1" type="ORF">FQP34_26940</name>
</gene>
<proteinExistence type="predicted"/>
<protein>
    <submittedName>
        <fullName evidence="1">IS110 family transposase</fullName>
    </submittedName>
</protein>
<feature type="non-terminal residue" evidence="1">
    <location>
        <position position="50"/>
    </location>
</feature>
<comment type="caution">
    <text evidence="1">The sequence shown here is derived from an EMBL/GenBank/DDBJ whole genome shotgun (WGS) entry which is preliminary data.</text>
</comment>
<evidence type="ECO:0000313" key="2">
    <source>
        <dbReference type="Proteomes" id="UP000317770"/>
    </source>
</evidence>
<dbReference type="EMBL" id="VNKI01000023">
    <property type="protein sequence ID" value="TVX75786.1"/>
    <property type="molecule type" value="Genomic_DNA"/>
</dbReference>
<name>A0A8B5XSC3_9BACI</name>
<organism evidence="1 2">
    <name type="scientific">Peribacillus simplex</name>
    <dbReference type="NCBI Taxonomy" id="1478"/>
    <lineage>
        <taxon>Bacteria</taxon>
        <taxon>Bacillati</taxon>
        <taxon>Bacillota</taxon>
        <taxon>Bacilli</taxon>
        <taxon>Bacillales</taxon>
        <taxon>Bacillaceae</taxon>
        <taxon>Peribacillus</taxon>
    </lineage>
</organism>
<reference evidence="1 2" key="1">
    <citation type="submission" date="2019-07" db="EMBL/GenBank/DDBJ databases">
        <title>Genome assembly of Bacillus simplex strain GGC-P6A.</title>
        <authorList>
            <person name="Jennings M.E."/>
            <person name="Barton H.A."/>
        </authorList>
    </citation>
    <scope>NUCLEOTIDE SEQUENCE [LARGE SCALE GENOMIC DNA]</scope>
    <source>
        <strain evidence="1 2">GGC-P6A</strain>
    </source>
</reference>
<evidence type="ECO:0000313" key="1">
    <source>
        <dbReference type="EMBL" id="TVX75786.1"/>
    </source>
</evidence>